<accession>A0ABM9ENJ8</accession>
<feature type="transmembrane region" description="Helical" evidence="1">
    <location>
        <begin position="96"/>
        <end position="115"/>
    </location>
</feature>
<keyword evidence="1" id="KW-0472">Membrane</keyword>
<evidence type="ECO:0000313" key="2">
    <source>
        <dbReference type="EMBL" id="CAH2714194.1"/>
    </source>
</evidence>
<feature type="transmembrane region" description="Helical" evidence="1">
    <location>
        <begin position="31"/>
        <end position="53"/>
    </location>
</feature>
<keyword evidence="1" id="KW-1133">Transmembrane helix</keyword>
<proteinExistence type="predicted"/>
<keyword evidence="1" id="KW-0812">Transmembrane</keyword>
<evidence type="ECO:0008006" key="4">
    <source>
        <dbReference type="Google" id="ProtNLM"/>
    </source>
</evidence>
<sequence>MMLASLLGTYLDLFFVGKQMYEFPVRLLPRIFSINIAFTLIGLPVFVMIFISCISKVNKWGRAGIIFFVSLLMPIFEKFAEVLGFFVHNEQWNHLYTFFGYLLFLTIISAFYQWLEKQTR</sequence>
<name>A0ABM9ENJ8_9BACI</name>
<comment type="caution">
    <text evidence="2">The sequence shown here is derived from an EMBL/GenBank/DDBJ whole genome shotgun (WGS) entry which is preliminary data.</text>
</comment>
<evidence type="ECO:0000256" key="1">
    <source>
        <dbReference type="SAM" id="Phobius"/>
    </source>
</evidence>
<organism evidence="2 3">
    <name type="scientific">Neobacillus rhizosphaerae</name>
    <dbReference type="NCBI Taxonomy" id="2880965"/>
    <lineage>
        <taxon>Bacteria</taxon>
        <taxon>Bacillati</taxon>
        <taxon>Bacillota</taxon>
        <taxon>Bacilli</taxon>
        <taxon>Bacillales</taxon>
        <taxon>Bacillaceae</taxon>
        <taxon>Neobacillus</taxon>
    </lineage>
</organism>
<dbReference type="EMBL" id="CALBWS010000006">
    <property type="protein sequence ID" value="CAH2714194.1"/>
    <property type="molecule type" value="Genomic_DNA"/>
</dbReference>
<reference evidence="2" key="1">
    <citation type="submission" date="2022-04" db="EMBL/GenBank/DDBJ databases">
        <authorList>
            <person name="Criscuolo A."/>
        </authorList>
    </citation>
    <scope>NUCLEOTIDE SEQUENCE</scope>
    <source>
        <strain evidence="2">CIP111895</strain>
    </source>
</reference>
<dbReference type="InterPro" id="IPR048147">
    <property type="entry name" value="CBO0543-like"/>
</dbReference>
<feature type="transmembrane region" description="Helical" evidence="1">
    <location>
        <begin position="60"/>
        <end position="76"/>
    </location>
</feature>
<dbReference type="NCBIfam" id="NF041644">
    <property type="entry name" value="CBO0543_fam"/>
    <property type="match status" value="1"/>
</dbReference>
<protein>
    <recommendedName>
        <fullName evidence="4">Group-specific protein</fullName>
    </recommendedName>
</protein>
<keyword evidence="3" id="KW-1185">Reference proteome</keyword>
<dbReference type="Proteomes" id="UP000838308">
    <property type="component" value="Unassembled WGS sequence"/>
</dbReference>
<evidence type="ECO:0000313" key="3">
    <source>
        <dbReference type="Proteomes" id="UP000838308"/>
    </source>
</evidence>
<gene>
    <name evidence="2" type="ORF">BACCIP111895_01355</name>
</gene>